<keyword evidence="3" id="KW-1185">Reference proteome</keyword>
<protein>
    <submittedName>
        <fullName evidence="2">Uncharacterized protein</fullName>
    </submittedName>
</protein>
<comment type="caution">
    <text evidence="2">The sequence shown here is derived from an EMBL/GenBank/DDBJ whole genome shotgun (WGS) entry which is preliminary data.</text>
</comment>
<evidence type="ECO:0000313" key="3">
    <source>
        <dbReference type="Proteomes" id="UP000886595"/>
    </source>
</evidence>
<reference evidence="2 3" key="1">
    <citation type="submission" date="2020-02" db="EMBL/GenBank/DDBJ databases">
        <authorList>
            <person name="Ma Q."/>
            <person name="Huang Y."/>
            <person name="Song X."/>
            <person name="Pei D."/>
        </authorList>
    </citation>
    <scope>NUCLEOTIDE SEQUENCE [LARGE SCALE GENOMIC DNA]</scope>
    <source>
        <strain evidence="2">Sxm20200214</strain>
        <tissue evidence="2">Leaf</tissue>
    </source>
</reference>
<dbReference type="AlphaFoldDB" id="A0A8X7VII2"/>
<gene>
    <name evidence="2" type="ORF">Bca52824_023456</name>
</gene>
<dbReference type="EMBL" id="JAAMPC010000005">
    <property type="protein sequence ID" value="KAG2311899.1"/>
    <property type="molecule type" value="Genomic_DNA"/>
</dbReference>
<organism evidence="2 3">
    <name type="scientific">Brassica carinata</name>
    <name type="common">Ethiopian mustard</name>
    <name type="synonym">Abyssinian cabbage</name>
    <dbReference type="NCBI Taxonomy" id="52824"/>
    <lineage>
        <taxon>Eukaryota</taxon>
        <taxon>Viridiplantae</taxon>
        <taxon>Streptophyta</taxon>
        <taxon>Embryophyta</taxon>
        <taxon>Tracheophyta</taxon>
        <taxon>Spermatophyta</taxon>
        <taxon>Magnoliopsida</taxon>
        <taxon>eudicotyledons</taxon>
        <taxon>Gunneridae</taxon>
        <taxon>Pentapetalae</taxon>
        <taxon>rosids</taxon>
        <taxon>malvids</taxon>
        <taxon>Brassicales</taxon>
        <taxon>Brassicaceae</taxon>
        <taxon>Brassiceae</taxon>
        <taxon>Brassica</taxon>
    </lineage>
</organism>
<evidence type="ECO:0000256" key="1">
    <source>
        <dbReference type="SAM" id="MobiDB-lite"/>
    </source>
</evidence>
<accession>A0A8X7VII2</accession>
<proteinExistence type="predicted"/>
<name>A0A8X7VII2_BRACI</name>
<dbReference type="Proteomes" id="UP000886595">
    <property type="component" value="Unassembled WGS sequence"/>
</dbReference>
<evidence type="ECO:0000313" key="2">
    <source>
        <dbReference type="EMBL" id="KAG2311899.1"/>
    </source>
</evidence>
<feature type="region of interest" description="Disordered" evidence="1">
    <location>
        <begin position="1"/>
        <end position="20"/>
    </location>
</feature>
<sequence>MKKPIMHVQGPGSSVVSREHQKRIKEDAVCDKEWSWRLNSVECDRLAKGRARLVQDMATARKEEQGLTCIWPKI</sequence>